<dbReference type="RefSeq" id="WP_106729774.1">
    <property type="nucleotide sequence ID" value="NZ_PXYG01000004.1"/>
</dbReference>
<keyword evidence="3 4" id="KW-0732">Signal</keyword>
<dbReference type="EMBL" id="PXYG01000004">
    <property type="protein sequence ID" value="PSJ45204.1"/>
    <property type="molecule type" value="Genomic_DNA"/>
</dbReference>
<dbReference type="PANTHER" id="PTHR46847">
    <property type="entry name" value="D-ALLOSE-BINDING PERIPLASMIC PROTEIN-RELATED"/>
    <property type="match status" value="1"/>
</dbReference>
<evidence type="ECO:0000256" key="1">
    <source>
        <dbReference type="ARBA" id="ARBA00004196"/>
    </source>
</evidence>
<reference evidence="6 7" key="1">
    <citation type="submission" date="2018-03" db="EMBL/GenBank/DDBJ databases">
        <title>The draft genome of Zobellella sp. 59N8.</title>
        <authorList>
            <person name="Liu L."/>
            <person name="Li L."/>
            <person name="Zhang X."/>
            <person name="Liang L."/>
            <person name="Wang T."/>
        </authorList>
    </citation>
    <scope>NUCLEOTIDE SEQUENCE [LARGE SCALE GENOMIC DNA]</scope>
    <source>
        <strain evidence="6 7">59N8</strain>
    </source>
</reference>
<evidence type="ECO:0000313" key="6">
    <source>
        <dbReference type="EMBL" id="PSJ45204.1"/>
    </source>
</evidence>
<comment type="caution">
    <text evidence="6">The sequence shown here is derived from an EMBL/GenBank/DDBJ whole genome shotgun (WGS) entry which is preliminary data.</text>
</comment>
<feature type="chain" id="PRO_5015150079" evidence="4">
    <location>
        <begin position="26"/>
        <end position="332"/>
    </location>
</feature>
<dbReference type="GO" id="GO:0055085">
    <property type="term" value="P:transmembrane transport"/>
    <property type="evidence" value="ECO:0007669"/>
    <property type="project" value="UniProtKB-ARBA"/>
</dbReference>
<evidence type="ECO:0000256" key="2">
    <source>
        <dbReference type="ARBA" id="ARBA00007639"/>
    </source>
</evidence>
<dbReference type="AlphaFoldDB" id="A0A2P7R4R2"/>
<dbReference type="GO" id="GO:0030246">
    <property type="term" value="F:carbohydrate binding"/>
    <property type="evidence" value="ECO:0007669"/>
    <property type="project" value="UniProtKB-ARBA"/>
</dbReference>
<dbReference type="GO" id="GO:0030313">
    <property type="term" value="C:cell envelope"/>
    <property type="evidence" value="ECO:0007669"/>
    <property type="project" value="UniProtKB-SubCell"/>
</dbReference>
<dbReference type="Pfam" id="PF13407">
    <property type="entry name" value="Peripla_BP_4"/>
    <property type="match status" value="1"/>
</dbReference>
<comment type="subcellular location">
    <subcellularLocation>
        <location evidence="1">Cell envelope</location>
    </subcellularLocation>
</comment>
<dbReference type="PANTHER" id="PTHR46847:SF1">
    <property type="entry name" value="D-ALLOSE-BINDING PERIPLASMIC PROTEIN-RELATED"/>
    <property type="match status" value="1"/>
</dbReference>
<dbReference type="Proteomes" id="UP000240243">
    <property type="component" value="Unassembled WGS sequence"/>
</dbReference>
<evidence type="ECO:0000259" key="5">
    <source>
        <dbReference type="Pfam" id="PF13407"/>
    </source>
</evidence>
<evidence type="ECO:0000256" key="4">
    <source>
        <dbReference type="SAM" id="SignalP"/>
    </source>
</evidence>
<dbReference type="Gene3D" id="3.40.50.2300">
    <property type="match status" value="2"/>
</dbReference>
<evidence type="ECO:0000256" key="3">
    <source>
        <dbReference type="ARBA" id="ARBA00022729"/>
    </source>
</evidence>
<organism evidence="6 7">
    <name type="scientific">Zobellella endophytica</name>
    <dbReference type="NCBI Taxonomy" id="2116700"/>
    <lineage>
        <taxon>Bacteria</taxon>
        <taxon>Pseudomonadati</taxon>
        <taxon>Pseudomonadota</taxon>
        <taxon>Gammaproteobacteria</taxon>
        <taxon>Aeromonadales</taxon>
        <taxon>Aeromonadaceae</taxon>
        <taxon>Zobellella</taxon>
    </lineage>
</organism>
<feature type="signal peptide" evidence="4">
    <location>
        <begin position="1"/>
        <end position="25"/>
    </location>
</feature>
<evidence type="ECO:0000313" key="7">
    <source>
        <dbReference type="Proteomes" id="UP000240243"/>
    </source>
</evidence>
<dbReference type="SUPFAM" id="SSF53822">
    <property type="entry name" value="Periplasmic binding protein-like I"/>
    <property type="match status" value="1"/>
</dbReference>
<dbReference type="OrthoDB" id="9813037at2"/>
<dbReference type="InterPro" id="IPR025997">
    <property type="entry name" value="SBP_2_dom"/>
</dbReference>
<proteinExistence type="inferred from homology"/>
<comment type="similarity">
    <text evidence="2">Belongs to the bacterial solute-binding protein 2 family.</text>
</comment>
<gene>
    <name evidence="6" type="ORF">C7H85_11110</name>
</gene>
<keyword evidence="7" id="KW-1185">Reference proteome</keyword>
<name>A0A2P7R4R2_9GAMM</name>
<protein>
    <submittedName>
        <fullName evidence="6">Sugar ABC transporter substrate-binding protein</fullName>
    </submittedName>
</protein>
<sequence>MEKSLNLKTVFAAAAATLFSAATLAQEPVRIGAAVYGLQGEFMQLWSNAAQQHPAVKSGVAEVTVFDGRYDALVQDNQFDTMITRQFDAIIFVPIDADACISSVAKASAANIPVIGSNTRCNTDMLASFVGSDDVKAGEMVAEAVLSKIGNKGNVVILDGPIGQSAQVDRGAGIKNVLDKNPDVTVLEQRTANWSRAEALSLMENWLTAHQGEIDGIIAQNDEMALGAIEAITAAGLKVEDFAVAGVDGVTDALNAVKSGTMVSVLQDAEAQAQGAIDVALARAKGAEYKPMSSIWELYAGEMEWNEGKSNHYNVPWTPVTPDNVDELLSKR</sequence>
<dbReference type="InterPro" id="IPR028082">
    <property type="entry name" value="Peripla_BP_I"/>
</dbReference>
<feature type="domain" description="Periplasmic binding protein" evidence="5">
    <location>
        <begin position="32"/>
        <end position="287"/>
    </location>
</feature>
<dbReference type="CDD" id="cd06313">
    <property type="entry name" value="PBP1_ABC_ThpA_XypA"/>
    <property type="match status" value="1"/>
</dbReference>
<accession>A0A2P7R4R2</accession>